<keyword evidence="1" id="KW-0175">Coiled coil</keyword>
<evidence type="ECO:0000313" key="3">
    <source>
        <dbReference type="EMBL" id="AKJ95462.1"/>
    </source>
</evidence>
<sequence>MTELETRLKHIRDRLAELEAMAREDTTEAAHRVTAELTRELNQAIEDAADRTEGTDTPAASEPRAPRDPVEKCPRCTLRSFTFQDGTIRERANQPGHFEAQYHCMSCGHEAWRELGNR</sequence>
<name>A0A0G3G7J0_9GAMM</name>
<gene>
    <name evidence="3" type="ORF">TVD_08885</name>
</gene>
<dbReference type="KEGG" id="tvr:TVD_08885"/>
<feature type="region of interest" description="Disordered" evidence="2">
    <location>
        <begin position="44"/>
        <end position="72"/>
    </location>
</feature>
<evidence type="ECO:0000256" key="2">
    <source>
        <dbReference type="SAM" id="MobiDB-lite"/>
    </source>
</evidence>
<keyword evidence="4" id="KW-1185">Reference proteome</keyword>
<dbReference type="AlphaFoldDB" id="A0A0G3G7J0"/>
<protein>
    <submittedName>
        <fullName evidence="3">Uncharacterized protein</fullName>
    </submittedName>
</protein>
<accession>A0A0G3G7J0</accession>
<dbReference type="RefSeq" id="WP_047251389.1">
    <property type="nucleotide sequence ID" value="NZ_CP011367.1"/>
</dbReference>
<dbReference type="PATRIC" id="fig|106634.4.peg.1816"/>
<reference evidence="3 4" key="1">
    <citation type="submission" date="2015-04" db="EMBL/GenBank/DDBJ databases">
        <title>Complete Sequence for the Genome of the Thioalkalivibrio versutus D301.</title>
        <authorList>
            <person name="Mu T."/>
            <person name="Zhou J."/>
            <person name="Xu X."/>
        </authorList>
    </citation>
    <scope>NUCLEOTIDE SEQUENCE [LARGE SCALE GENOMIC DNA]</scope>
    <source>
        <strain evidence="3 4">D301</strain>
    </source>
</reference>
<organism evidence="3 4">
    <name type="scientific">Thioalkalivibrio versutus</name>
    <dbReference type="NCBI Taxonomy" id="106634"/>
    <lineage>
        <taxon>Bacteria</taxon>
        <taxon>Pseudomonadati</taxon>
        <taxon>Pseudomonadota</taxon>
        <taxon>Gammaproteobacteria</taxon>
        <taxon>Chromatiales</taxon>
        <taxon>Ectothiorhodospiraceae</taxon>
        <taxon>Thioalkalivibrio</taxon>
    </lineage>
</organism>
<evidence type="ECO:0000256" key="1">
    <source>
        <dbReference type="SAM" id="Coils"/>
    </source>
</evidence>
<dbReference type="Proteomes" id="UP000064201">
    <property type="component" value="Chromosome"/>
</dbReference>
<evidence type="ECO:0000313" key="4">
    <source>
        <dbReference type="Proteomes" id="UP000064201"/>
    </source>
</evidence>
<dbReference type="OrthoDB" id="6167713at2"/>
<dbReference type="STRING" id="106634.TVD_08885"/>
<proteinExistence type="predicted"/>
<feature type="coiled-coil region" evidence="1">
    <location>
        <begin position="1"/>
        <end position="28"/>
    </location>
</feature>
<dbReference type="EMBL" id="CP011367">
    <property type="protein sequence ID" value="AKJ95462.1"/>
    <property type="molecule type" value="Genomic_DNA"/>
</dbReference>